<dbReference type="EMBL" id="OX459120">
    <property type="protein sequence ID" value="CAI9099635.1"/>
    <property type="molecule type" value="Genomic_DNA"/>
</dbReference>
<protein>
    <submittedName>
        <fullName evidence="1">OLC1v1036487C1</fullName>
    </submittedName>
</protein>
<keyword evidence="2" id="KW-1185">Reference proteome</keyword>
<name>A0AAV1CW41_OLDCO</name>
<sequence length="117" mass="13348">MTKYALNALSDRGIVDPRHDPSNRFEHDFPILKDAIPQLVNGRYSKKRRSGIFIEDSDIPGGLVPPAAQGRAEIPPRVSWRDLLSKDYSHVDMDVEEMNEGEFEDDLLVNFDKPVRI</sequence>
<accession>A0AAV1CW41</accession>
<proteinExistence type="predicted"/>
<gene>
    <name evidence="1" type="ORF">OLC1_LOCUS9613</name>
</gene>
<evidence type="ECO:0000313" key="2">
    <source>
        <dbReference type="Proteomes" id="UP001161247"/>
    </source>
</evidence>
<dbReference type="AlphaFoldDB" id="A0AAV1CW41"/>
<evidence type="ECO:0000313" key="1">
    <source>
        <dbReference type="EMBL" id="CAI9099635.1"/>
    </source>
</evidence>
<dbReference type="Proteomes" id="UP001161247">
    <property type="component" value="Chromosome 3"/>
</dbReference>
<reference evidence="1" key="1">
    <citation type="submission" date="2023-03" db="EMBL/GenBank/DDBJ databases">
        <authorList>
            <person name="Julca I."/>
        </authorList>
    </citation>
    <scope>NUCLEOTIDE SEQUENCE</scope>
</reference>
<organism evidence="1 2">
    <name type="scientific">Oldenlandia corymbosa var. corymbosa</name>
    <dbReference type="NCBI Taxonomy" id="529605"/>
    <lineage>
        <taxon>Eukaryota</taxon>
        <taxon>Viridiplantae</taxon>
        <taxon>Streptophyta</taxon>
        <taxon>Embryophyta</taxon>
        <taxon>Tracheophyta</taxon>
        <taxon>Spermatophyta</taxon>
        <taxon>Magnoliopsida</taxon>
        <taxon>eudicotyledons</taxon>
        <taxon>Gunneridae</taxon>
        <taxon>Pentapetalae</taxon>
        <taxon>asterids</taxon>
        <taxon>lamiids</taxon>
        <taxon>Gentianales</taxon>
        <taxon>Rubiaceae</taxon>
        <taxon>Rubioideae</taxon>
        <taxon>Spermacoceae</taxon>
        <taxon>Hedyotis-Oldenlandia complex</taxon>
        <taxon>Oldenlandia</taxon>
    </lineage>
</organism>